<dbReference type="RefSeq" id="WP_192584166.1">
    <property type="nucleotide sequence ID" value="NZ_JAAILF010000010.1"/>
</dbReference>
<dbReference type="EMBL" id="SWRJ01000006">
    <property type="protein sequence ID" value="NFI22884.1"/>
    <property type="molecule type" value="Genomic_DNA"/>
</dbReference>
<evidence type="ECO:0000313" key="2">
    <source>
        <dbReference type="EMBL" id="NFI22884.1"/>
    </source>
</evidence>
<evidence type="ECO:0000256" key="1">
    <source>
        <dbReference type="SAM" id="Phobius"/>
    </source>
</evidence>
<proteinExistence type="predicted"/>
<name>A0AA44BPY4_CLOBO</name>
<organism evidence="2 3">
    <name type="scientific">Clostridium botulinum</name>
    <dbReference type="NCBI Taxonomy" id="1491"/>
    <lineage>
        <taxon>Bacteria</taxon>
        <taxon>Bacillati</taxon>
        <taxon>Bacillota</taxon>
        <taxon>Clostridia</taxon>
        <taxon>Eubacteriales</taxon>
        <taxon>Clostridiaceae</taxon>
        <taxon>Clostridium</taxon>
    </lineage>
</organism>
<reference evidence="2 3" key="1">
    <citation type="submission" date="2019-04" db="EMBL/GenBank/DDBJ databases">
        <title>Genome sequencing of Clostridium botulinum Groups I-IV and Clostridium butyricum.</title>
        <authorList>
            <person name="Brunt J."/>
            <person name="Van Vliet A.H.M."/>
            <person name="Stringer S.C."/>
            <person name="Carter A.T."/>
            <person name="Peck M.W."/>
        </authorList>
    </citation>
    <scope>NUCLEOTIDE SEQUENCE [LARGE SCALE GENOMIC DNA]</scope>
    <source>
        <strain evidence="2 3">IFR 15/034</strain>
    </source>
</reference>
<sequence length="113" mass="12694">MLKLINKFKDLIITIGICGAIIWGLPIIVTAIRNITACDAPVNGNIVEVDKKYMGGGRYIILNNKNCIAVSGDSINSKKKYYMVNDNIDTTVKDYNIVWVGKDYDSYKKSQER</sequence>
<protein>
    <submittedName>
        <fullName evidence="2">Uncharacterized protein</fullName>
    </submittedName>
</protein>
<comment type="caution">
    <text evidence="2">The sequence shown here is derived from an EMBL/GenBank/DDBJ whole genome shotgun (WGS) entry which is preliminary data.</text>
</comment>
<dbReference type="AlphaFoldDB" id="A0AA44BPY4"/>
<keyword evidence="1" id="KW-0472">Membrane</keyword>
<feature type="transmembrane region" description="Helical" evidence="1">
    <location>
        <begin position="12"/>
        <end position="32"/>
    </location>
</feature>
<keyword evidence="1" id="KW-0812">Transmembrane</keyword>
<gene>
    <name evidence="2" type="ORF">FC964_16250</name>
</gene>
<accession>A0AA44BPY4</accession>
<dbReference type="Proteomes" id="UP000482543">
    <property type="component" value="Unassembled WGS sequence"/>
</dbReference>
<evidence type="ECO:0000313" key="3">
    <source>
        <dbReference type="Proteomes" id="UP000482543"/>
    </source>
</evidence>
<keyword evidence="1" id="KW-1133">Transmembrane helix</keyword>